<evidence type="ECO:0000256" key="1">
    <source>
        <dbReference type="SAM" id="SignalP"/>
    </source>
</evidence>
<dbReference type="RefSeq" id="WP_205312416.1">
    <property type="nucleotide sequence ID" value="NZ_JAERPS020000005.1"/>
</dbReference>
<dbReference type="EMBL" id="JAERPS020000005">
    <property type="protein sequence ID" value="MBZ9612939.1"/>
    <property type="molecule type" value="Genomic_DNA"/>
</dbReference>
<reference evidence="2 3" key="2">
    <citation type="submission" date="2021-08" db="EMBL/GenBank/DDBJ databases">
        <title>Rheinheimera aquimaris sp. nov., isolated from seawater of the East Sea in Korea.</title>
        <authorList>
            <person name="Kim K.H."/>
            <person name="Wenting R."/>
            <person name="Kim K.R."/>
            <person name="Jeon C.O."/>
        </authorList>
    </citation>
    <scope>NUCLEOTIDE SEQUENCE [LARGE SCALE GENOMIC DNA]</scope>
    <source>
        <strain evidence="2 3">MA-13</strain>
    </source>
</reference>
<name>A0ABS7XBK7_9GAMM</name>
<sequence>MTSRNYRYLPNIKSRLAGFFAFILLSACQPAGESEAGLIKLAQTDAVAASQLASMRLANTEYDAALYWFRQAALLGDSQALAHALQLQQRQQGRLATAQWLQQQLAAGDISASTVSLTQRAELGLWPDKPFKQEPGYQHAQGCKLTLQPVASQQGGVTRWLELQQQWQNDKQLAQLPVCFLPLATVNSTVLACTEQSDTLLQCQYQMLDSLVAQGTFSQLVVIAGRGKASYNNGILQLPDNASLALLRHEFMHVLGFIDEYELSYAAAQQLCQPGHIYPNVIIGEDSRRYKQRWALAGDAISLTAVDTCQQTAQQAYRISHDNNLMRSYELALPPIYVALAQQILQQPERLMPVQYYFAYLARQQQNWSQWQRHMQLAADWGYIDASKALALGGDSASAR</sequence>
<feature type="chain" id="PRO_5046977621" evidence="1">
    <location>
        <begin position="32"/>
        <end position="400"/>
    </location>
</feature>
<gene>
    <name evidence="2" type="ORF">I4W93_015220</name>
</gene>
<proteinExistence type="predicted"/>
<dbReference type="PROSITE" id="PS51257">
    <property type="entry name" value="PROKAR_LIPOPROTEIN"/>
    <property type="match status" value="1"/>
</dbReference>
<protein>
    <submittedName>
        <fullName evidence="2">Uncharacterized protein</fullName>
    </submittedName>
</protein>
<dbReference type="Proteomes" id="UP000663814">
    <property type="component" value="Unassembled WGS sequence"/>
</dbReference>
<evidence type="ECO:0000313" key="3">
    <source>
        <dbReference type="Proteomes" id="UP000663814"/>
    </source>
</evidence>
<organism evidence="2 3">
    <name type="scientific">Rheinheimera maricola</name>
    <dbReference type="NCBI Taxonomy" id="2793282"/>
    <lineage>
        <taxon>Bacteria</taxon>
        <taxon>Pseudomonadati</taxon>
        <taxon>Pseudomonadota</taxon>
        <taxon>Gammaproteobacteria</taxon>
        <taxon>Chromatiales</taxon>
        <taxon>Chromatiaceae</taxon>
        <taxon>Rheinheimera</taxon>
    </lineage>
</organism>
<evidence type="ECO:0000313" key="2">
    <source>
        <dbReference type="EMBL" id="MBZ9612939.1"/>
    </source>
</evidence>
<keyword evidence="1" id="KW-0732">Signal</keyword>
<keyword evidence="3" id="KW-1185">Reference proteome</keyword>
<reference evidence="2 3" key="1">
    <citation type="submission" date="2020-12" db="EMBL/GenBank/DDBJ databases">
        <authorList>
            <person name="Ruan W."/>
            <person name="Khan S.A."/>
            <person name="Jeon C.O."/>
        </authorList>
    </citation>
    <scope>NUCLEOTIDE SEQUENCE [LARGE SCALE GENOMIC DNA]</scope>
    <source>
        <strain evidence="2 3">MA-13</strain>
    </source>
</reference>
<accession>A0ABS7XBK7</accession>
<feature type="signal peptide" evidence="1">
    <location>
        <begin position="1"/>
        <end position="31"/>
    </location>
</feature>
<comment type="caution">
    <text evidence="2">The sequence shown here is derived from an EMBL/GenBank/DDBJ whole genome shotgun (WGS) entry which is preliminary data.</text>
</comment>